<dbReference type="SMART" id="SM00248">
    <property type="entry name" value="ANK"/>
    <property type="match status" value="2"/>
</dbReference>
<proteinExistence type="predicted"/>
<dbReference type="OrthoDB" id="4685768at2759"/>
<dbReference type="Gene3D" id="1.25.40.20">
    <property type="entry name" value="Ankyrin repeat-containing domain"/>
    <property type="match status" value="2"/>
</dbReference>
<dbReference type="SUPFAM" id="SSF48403">
    <property type="entry name" value="Ankyrin repeat"/>
    <property type="match status" value="1"/>
</dbReference>
<dbReference type="Proteomes" id="UP000799437">
    <property type="component" value="Unassembled WGS sequence"/>
</dbReference>
<sequence>MISVHDFSIAELWKQFYWVCQYGDLDDAFRLAPAIRYHPDLTDEYQDKFDEYLAGILVDSIRHCSLAWVRFSLDEGSPLTPFAIHQAIFHPMPDQERLLLFDTFFERGWSVDSIDHNGAPFIHSVSHSPLLISWFISHDANLDMIDPRRNSSALDAAALYGPLQSIQLLLSANAHFSNGSALQLAISRPEDDSVIIPILELLLDQRICISDVDPELDTALHASVWRGSLPRAKLLLERGANPYQPGITRPPAIHYARVLGDLAMEHFLSSWSTTPPQERRNSWIVVDNEVVHGTDDWERVNECLAEMTIAEDTLVEHWEGSAPDHTGTQRYQPVAAA</sequence>
<dbReference type="AlphaFoldDB" id="A0A6A6VZ77"/>
<name>A0A6A6VZ77_9PEZI</name>
<accession>A0A6A6VZ77</accession>
<evidence type="ECO:0000313" key="1">
    <source>
        <dbReference type="EMBL" id="KAF2755952.1"/>
    </source>
</evidence>
<gene>
    <name evidence="1" type="ORF">EJ05DRAFT_478008</name>
</gene>
<reference evidence="1" key="1">
    <citation type="journal article" date="2020" name="Stud. Mycol.">
        <title>101 Dothideomycetes genomes: a test case for predicting lifestyles and emergence of pathogens.</title>
        <authorList>
            <person name="Haridas S."/>
            <person name="Albert R."/>
            <person name="Binder M."/>
            <person name="Bloem J."/>
            <person name="Labutti K."/>
            <person name="Salamov A."/>
            <person name="Andreopoulos B."/>
            <person name="Baker S."/>
            <person name="Barry K."/>
            <person name="Bills G."/>
            <person name="Bluhm B."/>
            <person name="Cannon C."/>
            <person name="Castanera R."/>
            <person name="Culley D."/>
            <person name="Daum C."/>
            <person name="Ezra D."/>
            <person name="Gonzalez J."/>
            <person name="Henrissat B."/>
            <person name="Kuo A."/>
            <person name="Liang C."/>
            <person name="Lipzen A."/>
            <person name="Lutzoni F."/>
            <person name="Magnuson J."/>
            <person name="Mondo S."/>
            <person name="Nolan M."/>
            <person name="Ohm R."/>
            <person name="Pangilinan J."/>
            <person name="Park H.-J."/>
            <person name="Ramirez L."/>
            <person name="Alfaro M."/>
            <person name="Sun H."/>
            <person name="Tritt A."/>
            <person name="Yoshinaga Y."/>
            <person name="Zwiers L.-H."/>
            <person name="Turgeon B."/>
            <person name="Goodwin S."/>
            <person name="Spatafora J."/>
            <person name="Crous P."/>
            <person name="Grigoriev I."/>
        </authorList>
    </citation>
    <scope>NUCLEOTIDE SEQUENCE</scope>
    <source>
        <strain evidence="1">CBS 121739</strain>
    </source>
</reference>
<keyword evidence="2" id="KW-1185">Reference proteome</keyword>
<dbReference type="Pfam" id="PF12796">
    <property type="entry name" value="Ank_2"/>
    <property type="match status" value="1"/>
</dbReference>
<protein>
    <submittedName>
        <fullName evidence="1">Ankyrin</fullName>
    </submittedName>
</protein>
<organism evidence="1 2">
    <name type="scientific">Pseudovirgaria hyperparasitica</name>
    <dbReference type="NCBI Taxonomy" id="470096"/>
    <lineage>
        <taxon>Eukaryota</taxon>
        <taxon>Fungi</taxon>
        <taxon>Dikarya</taxon>
        <taxon>Ascomycota</taxon>
        <taxon>Pezizomycotina</taxon>
        <taxon>Dothideomycetes</taxon>
        <taxon>Dothideomycetes incertae sedis</taxon>
        <taxon>Acrospermales</taxon>
        <taxon>Acrospermaceae</taxon>
        <taxon>Pseudovirgaria</taxon>
    </lineage>
</organism>
<dbReference type="InterPro" id="IPR002110">
    <property type="entry name" value="Ankyrin_rpt"/>
</dbReference>
<dbReference type="GeneID" id="54485414"/>
<evidence type="ECO:0000313" key="2">
    <source>
        <dbReference type="Proteomes" id="UP000799437"/>
    </source>
</evidence>
<dbReference type="InterPro" id="IPR036770">
    <property type="entry name" value="Ankyrin_rpt-contain_sf"/>
</dbReference>
<dbReference type="RefSeq" id="XP_033598403.1">
    <property type="nucleotide sequence ID" value="XM_033744360.1"/>
</dbReference>
<dbReference type="EMBL" id="ML996576">
    <property type="protein sequence ID" value="KAF2755952.1"/>
    <property type="molecule type" value="Genomic_DNA"/>
</dbReference>